<evidence type="ECO:0000259" key="12">
    <source>
        <dbReference type="Pfam" id="PF10258"/>
    </source>
</evidence>
<comment type="subcellular location">
    <subcellularLocation>
        <location evidence="2">Cytoplasm</location>
    </subcellularLocation>
    <subcellularLocation>
        <location evidence="1">Nucleus</location>
    </subcellularLocation>
</comment>
<dbReference type="InterPro" id="IPR038092">
    <property type="entry name" value="PHAX_RNA-binding_sf"/>
</dbReference>
<feature type="domain" description="Phosphorylated adapter RNA export protein RNA-binding" evidence="12">
    <location>
        <begin position="185"/>
        <end position="265"/>
    </location>
</feature>
<dbReference type="GO" id="GO:0003723">
    <property type="term" value="F:RNA binding"/>
    <property type="evidence" value="ECO:0007669"/>
    <property type="project" value="UniProtKB-KW"/>
</dbReference>
<dbReference type="InterPro" id="IPR039047">
    <property type="entry name" value="PHAX"/>
</dbReference>
<keyword evidence="5" id="KW-0813">Transport</keyword>
<gene>
    <name evidence="13" type="ORF">BOKJ2_LOCUS11077</name>
</gene>
<evidence type="ECO:0000256" key="2">
    <source>
        <dbReference type="ARBA" id="ARBA00004496"/>
    </source>
</evidence>
<keyword evidence="14" id="KW-1185">Reference proteome</keyword>
<evidence type="ECO:0000256" key="4">
    <source>
        <dbReference type="ARBA" id="ARBA00016856"/>
    </source>
</evidence>
<sequence>MQRRKSESSDEGECSDDEVEVPLPTTSDAKPVKKSAGAMWSEVIQDQNLEDEFKAHGVGEEGGSYLDRGAESYHIPEQAVFEDNQPVEEEPTPPNKDKLFEESANCEGFGVKKDVADSRKRKRPVTQGSSRSSSTSRPHSQGSNHNKHHKKKKTLALPFMSNGFSYESMYDTEVSSTLGEEELGKQIALVFGELDAGSIVFAVKTVGVELAQELYKKTLEVEKNGGMAVENGTRRRTPGGVFFKLLKDSDKVDKQVKIKINENSRKMMEKMRNEKQKQRVQKLKPLPKAVEVLLDSGDAPVAPSFDLNSEIKNLMDFD</sequence>
<dbReference type="EMBL" id="CAJFDH010000005">
    <property type="protein sequence ID" value="CAD5224434.1"/>
    <property type="molecule type" value="Genomic_DNA"/>
</dbReference>
<evidence type="ECO:0000256" key="9">
    <source>
        <dbReference type="ARBA" id="ARBA00023242"/>
    </source>
</evidence>
<evidence type="ECO:0000256" key="8">
    <source>
        <dbReference type="ARBA" id="ARBA00022927"/>
    </source>
</evidence>
<protein>
    <recommendedName>
        <fullName evidence="4">Phosphorylated adapter RNA export protein</fullName>
    </recommendedName>
    <alternativeName>
        <fullName evidence="10">RNA U small nuclear RNA export adapter protein</fullName>
    </alternativeName>
</protein>
<evidence type="ECO:0000256" key="5">
    <source>
        <dbReference type="ARBA" id="ARBA00022448"/>
    </source>
</evidence>
<comment type="similarity">
    <text evidence="3">Belongs to the PHAX family.</text>
</comment>
<feature type="region of interest" description="Disordered" evidence="11">
    <location>
        <begin position="1"/>
        <end position="34"/>
    </location>
</feature>
<evidence type="ECO:0000313" key="14">
    <source>
        <dbReference type="Proteomes" id="UP000614601"/>
    </source>
</evidence>
<evidence type="ECO:0000256" key="10">
    <source>
        <dbReference type="ARBA" id="ARBA00030834"/>
    </source>
</evidence>
<dbReference type="GO" id="GO:0005634">
    <property type="term" value="C:nucleus"/>
    <property type="evidence" value="ECO:0007669"/>
    <property type="project" value="UniProtKB-SubCell"/>
</dbReference>
<evidence type="ECO:0000256" key="7">
    <source>
        <dbReference type="ARBA" id="ARBA00022884"/>
    </source>
</evidence>
<dbReference type="GO" id="GO:0006408">
    <property type="term" value="P:snRNA export from nucleus"/>
    <property type="evidence" value="ECO:0007669"/>
    <property type="project" value="InterPro"/>
</dbReference>
<evidence type="ECO:0000256" key="11">
    <source>
        <dbReference type="SAM" id="MobiDB-lite"/>
    </source>
</evidence>
<feature type="region of interest" description="Disordered" evidence="11">
    <location>
        <begin position="54"/>
        <end position="154"/>
    </location>
</feature>
<evidence type="ECO:0000313" key="13">
    <source>
        <dbReference type="EMBL" id="CAD5224434.1"/>
    </source>
</evidence>
<organism evidence="13 14">
    <name type="scientific">Bursaphelenchus okinawaensis</name>
    <dbReference type="NCBI Taxonomy" id="465554"/>
    <lineage>
        <taxon>Eukaryota</taxon>
        <taxon>Metazoa</taxon>
        <taxon>Ecdysozoa</taxon>
        <taxon>Nematoda</taxon>
        <taxon>Chromadorea</taxon>
        <taxon>Rhabditida</taxon>
        <taxon>Tylenchina</taxon>
        <taxon>Tylenchomorpha</taxon>
        <taxon>Aphelenchoidea</taxon>
        <taxon>Aphelenchoididae</taxon>
        <taxon>Bursaphelenchus</taxon>
    </lineage>
</organism>
<dbReference type="GO" id="GO:0015031">
    <property type="term" value="P:protein transport"/>
    <property type="evidence" value="ECO:0007669"/>
    <property type="project" value="UniProtKB-KW"/>
</dbReference>
<comment type="caution">
    <text evidence="13">The sequence shown here is derived from an EMBL/GenBank/DDBJ whole genome shotgun (WGS) entry which is preliminary data.</text>
</comment>
<dbReference type="Proteomes" id="UP000783686">
    <property type="component" value="Unassembled WGS sequence"/>
</dbReference>
<accession>A0A811LB80</accession>
<feature type="compositionally biased region" description="Basic residues" evidence="11">
    <location>
        <begin position="145"/>
        <end position="154"/>
    </location>
</feature>
<evidence type="ECO:0000256" key="6">
    <source>
        <dbReference type="ARBA" id="ARBA00022490"/>
    </source>
</evidence>
<dbReference type="Pfam" id="PF10258">
    <property type="entry name" value="PHAX_RNA-bd"/>
    <property type="match status" value="1"/>
</dbReference>
<evidence type="ECO:0000256" key="1">
    <source>
        <dbReference type="ARBA" id="ARBA00004123"/>
    </source>
</evidence>
<dbReference type="InterPro" id="IPR019385">
    <property type="entry name" value="PHAX_RNA-binding_domain"/>
</dbReference>
<name>A0A811LB80_9BILA</name>
<keyword evidence="6" id="KW-0963">Cytoplasm</keyword>
<feature type="compositionally biased region" description="Acidic residues" evidence="11">
    <location>
        <begin position="9"/>
        <end position="20"/>
    </location>
</feature>
<dbReference type="Gene3D" id="1.10.10.1440">
    <property type="entry name" value="PHAX RNA-binding domain"/>
    <property type="match status" value="1"/>
</dbReference>
<dbReference type="AlphaFoldDB" id="A0A811LB80"/>
<dbReference type="Proteomes" id="UP000614601">
    <property type="component" value="Unassembled WGS sequence"/>
</dbReference>
<keyword evidence="8" id="KW-0653">Protein transport</keyword>
<dbReference type="PANTHER" id="PTHR13135:SF0">
    <property type="entry name" value="PHOSPHORYLATED ADAPTER RNA EXPORT PROTEIN"/>
    <property type="match status" value="1"/>
</dbReference>
<evidence type="ECO:0000256" key="3">
    <source>
        <dbReference type="ARBA" id="ARBA00006094"/>
    </source>
</evidence>
<keyword evidence="9" id="KW-0539">Nucleus</keyword>
<keyword evidence="7" id="KW-0694">RNA-binding</keyword>
<dbReference type="GO" id="GO:0005737">
    <property type="term" value="C:cytoplasm"/>
    <property type="evidence" value="ECO:0007669"/>
    <property type="project" value="UniProtKB-SubCell"/>
</dbReference>
<dbReference type="PANTHER" id="PTHR13135">
    <property type="entry name" value="CYTOSOLIC RESINIFERATOXIN BINDING PROTEIN RBP-26"/>
    <property type="match status" value="1"/>
</dbReference>
<reference evidence="13" key="1">
    <citation type="submission" date="2020-09" db="EMBL/GenBank/DDBJ databases">
        <authorList>
            <person name="Kikuchi T."/>
        </authorList>
    </citation>
    <scope>NUCLEOTIDE SEQUENCE</scope>
    <source>
        <strain evidence="13">SH1</strain>
    </source>
</reference>
<feature type="compositionally biased region" description="Low complexity" evidence="11">
    <location>
        <begin position="126"/>
        <end position="144"/>
    </location>
</feature>
<dbReference type="EMBL" id="CAJFCW020000005">
    <property type="protein sequence ID" value="CAG9119860.1"/>
    <property type="molecule type" value="Genomic_DNA"/>
</dbReference>
<proteinExistence type="inferred from homology"/>
<dbReference type="OrthoDB" id="20573at2759"/>